<proteinExistence type="predicted"/>
<dbReference type="Proteomes" id="UP001149074">
    <property type="component" value="Unassembled WGS sequence"/>
</dbReference>
<protein>
    <submittedName>
        <fullName evidence="1">Uncharacterized protein</fullName>
    </submittedName>
</protein>
<organism evidence="1 2">
    <name type="scientific">Penicillium argentinense</name>
    <dbReference type="NCBI Taxonomy" id="1131581"/>
    <lineage>
        <taxon>Eukaryota</taxon>
        <taxon>Fungi</taxon>
        <taxon>Dikarya</taxon>
        <taxon>Ascomycota</taxon>
        <taxon>Pezizomycotina</taxon>
        <taxon>Eurotiomycetes</taxon>
        <taxon>Eurotiomycetidae</taxon>
        <taxon>Eurotiales</taxon>
        <taxon>Aspergillaceae</taxon>
        <taxon>Penicillium</taxon>
    </lineage>
</organism>
<comment type="caution">
    <text evidence="1">The sequence shown here is derived from an EMBL/GenBank/DDBJ whole genome shotgun (WGS) entry which is preliminary data.</text>
</comment>
<dbReference type="GeneID" id="81354906"/>
<sequence length="183" mass="20367">MPEGPKTRPVPGSAASVKKVTFEQPVLGDKSMVTRWLMTRKSSSPLECTLCRRSGQDLELSIHLIQVAVHPAGSRQLDHPGQGHQWKIEDPHELVDGYLPTQLQRHQGTLLLALPIGHIYKSENLAHIPCTEGIQALHRGQEVPRQALLIGHTYRNEILVYLPCTQRIQALNMSFVPRNDAAG</sequence>
<dbReference type="RefSeq" id="XP_056476284.1">
    <property type="nucleotide sequence ID" value="XM_056615927.1"/>
</dbReference>
<dbReference type="EMBL" id="JAPQKI010000004">
    <property type="protein sequence ID" value="KAJ5102904.1"/>
    <property type="molecule type" value="Genomic_DNA"/>
</dbReference>
<reference evidence="1" key="1">
    <citation type="submission" date="2022-11" db="EMBL/GenBank/DDBJ databases">
        <authorList>
            <person name="Petersen C."/>
        </authorList>
    </citation>
    <scope>NUCLEOTIDE SEQUENCE</scope>
    <source>
        <strain evidence="1">IBT 30761</strain>
    </source>
</reference>
<dbReference type="AlphaFoldDB" id="A0A9W9FMI5"/>
<accession>A0A9W9FMI5</accession>
<evidence type="ECO:0000313" key="1">
    <source>
        <dbReference type="EMBL" id="KAJ5102904.1"/>
    </source>
</evidence>
<reference evidence="1" key="2">
    <citation type="journal article" date="2023" name="IMA Fungus">
        <title>Comparative genomic study of the Penicillium genus elucidates a diverse pangenome and 15 lateral gene transfer events.</title>
        <authorList>
            <person name="Petersen C."/>
            <person name="Sorensen T."/>
            <person name="Nielsen M.R."/>
            <person name="Sondergaard T.E."/>
            <person name="Sorensen J.L."/>
            <person name="Fitzpatrick D.A."/>
            <person name="Frisvad J.C."/>
            <person name="Nielsen K.L."/>
        </authorList>
    </citation>
    <scope>NUCLEOTIDE SEQUENCE</scope>
    <source>
        <strain evidence="1">IBT 30761</strain>
    </source>
</reference>
<gene>
    <name evidence="1" type="ORF">N7532_003433</name>
</gene>
<name>A0A9W9FMI5_9EURO</name>
<evidence type="ECO:0000313" key="2">
    <source>
        <dbReference type="Proteomes" id="UP001149074"/>
    </source>
</evidence>
<keyword evidence="2" id="KW-1185">Reference proteome</keyword>